<dbReference type="GO" id="GO:0005886">
    <property type="term" value="C:plasma membrane"/>
    <property type="evidence" value="ECO:0007669"/>
    <property type="project" value="UniProtKB-SubCell"/>
</dbReference>
<name>A0A4S3K4W7_9GAMM</name>
<evidence type="ECO:0000256" key="14">
    <source>
        <dbReference type="ARBA" id="ARBA00023136"/>
    </source>
</evidence>
<dbReference type="InterPro" id="IPR001757">
    <property type="entry name" value="P_typ_ATPase"/>
</dbReference>
<evidence type="ECO:0000256" key="5">
    <source>
        <dbReference type="ARBA" id="ARBA00022553"/>
    </source>
</evidence>
<keyword evidence="5" id="KW-0597">Phosphoprotein</keyword>
<evidence type="ECO:0000256" key="8">
    <source>
        <dbReference type="ARBA" id="ARBA00022741"/>
    </source>
</evidence>
<dbReference type="InterPro" id="IPR018303">
    <property type="entry name" value="ATPase_P-typ_P_site"/>
</dbReference>
<keyword evidence="10" id="KW-0460">Magnesium</keyword>
<keyword evidence="4 15" id="KW-1003">Cell membrane</keyword>
<dbReference type="Pfam" id="PF00122">
    <property type="entry name" value="E1-E2_ATPase"/>
    <property type="match status" value="1"/>
</dbReference>
<organism evidence="17 18">
    <name type="scientific">Panacagrimonas perspica</name>
    <dbReference type="NCBI Taxonomy" id="381431"/>
    <lineage>
        <taxon>Bacteria</taxon>
        <taxon>Pseudomonadati</taxon>
        <taxon>Pseudomonadota</taxon>
        <taxon>Gammaproteobacteria</taxon>
        <taxon>Nevskiales</taxon>
        <taxon>Nevskiaceae</taxon>
        <taxon>Panacagrimonas</taxon>
    </lineage>
</organism>
<dbReference type="RefSeq" id="WP_133880219.1">
    <property type="nucleotide sequence ID" value="NZ_MWIN01000012.1"/>
</dbReference>
<evidence type="ECO:0000256" key="13">
    <source>
        <dbReference type="ARBA" id="ARBA00023065"/>
    </source>
</evidence>
<feature type="transmembrane region" description="Helical" evidence="15">
    <location>
        <begin position="382"/>
        <end position="410"/>
    </location>
</feature>
<dbReference type="EMBL" id="SOBT01000008">
    <property type="protein sequence ID" value="TDU31647.1"/>
    <property type="molecule type" value="Genomic_DNA"/>
</dbReference>
<dbReference type="PROSITE" id="PS01229">
    <property type="entry name" value="COF_2"/>
    <property type="match status" value="1"/>
</dbReference>
<dbReference type="PRINTS" id="PR00119">
    <property type="entry name" value="CATATPASE"/>
</dbReference>
<evidence type="ECO:0000256" key="9">
    <source>
        <dbReference type="ARBA" id="ARBA00022840"/>
    </source>
</evidence>
<dbReference type="NCBIfam" id="TIGR01494">
    <property type="entry name" value="ATPase_P-type"/>
    <property type="match status" value="1"/>
</dbReference>
<dbReference type="InterPro" id="IPR027256">
    <property type="entry name" value="P-typ_ATPase_IB"/>
</dbReference>
<dbReference type="InterPro" id="IPR036412">
    <property type="entry name" value="HAD-like_sf"/>
</dbReference>
<feature type="domain" description="P-type ATPase A" evidence="16">
    <location>
        <begin position="242"/>
        <end position="338"/>
    </location>
</feature>
<dbReference type="NCBIfam" id="TIGR01525">
    <property type="entry name" value="ATPase-IB_hvy"/>
    <property type="match status" value="1"/>
</dbReference>
<dbReference type="Gene3D" id="2.70.150.10">
    <property type="entry name" value="Calcium-transporting ATPase, cytoplasmic transduction domain A"/>
    <property type="match status" value="1"/>
</dbReference>
<dbReference type="GO" id="GO:0005507">
    <property type="term" value="F:copper ion binding"/>
    <property type="evidence" value="ECO:0007669"/>
    <property type="project" value="TreeGrafter"/>
</dbReference>
<dbReference type="AlphaFoldDB" id="A0A4S3K4W7"/>
<dbReference type="NCBIfam" id="TIGR01512">
    <property type="entry name" value="ATPase-IB2_Cd"/>
    <property type="match status" value="1"/>
</dbReference>
<dbReference type="SUPFAM" id="SSF55008">
    <property type="entry name" value="HMA, heavy metal-associated domain"/>
    <property type="match status" value="1"/>
</dbReference>
<evidence type="ECO:0000313" key="17">
    <source>
        <dbReference type="EMBL" id="TDU31647.1"/>
    </source>
</evidence>
<dbReference type="SUPFAM" id="SSF81653">
    <property type="entry name" value="Calcium ATPase, transduction domain A"/>
    <property type="match status" value="1"/>
</dbReference>
<accession>A0A4S3K4W7</accession>
<sequence>MNAEGAAQVAALEASLATDRDKSAPPSAVHLALDGVHCARCENRLRDLIGGRIATLELDLVSRTAALTPRAGGPSLAQLLLELKNAGFEPRVLGEDDPVVTMRPARRRDMARIGVAIIGAMQVMMFAWPSYFDGVPDPTIASLMRWAQFAVAIPVVAYAGWPFLAGAARTLRARTLTMDVPVALSLVMATAVSAWRTFDGSGPLYFDTATMFVALLLTGRHFESATRAQATQRLRQLAEGPPATARRIEGDEICIVKTLLLSPGDRVSVAPGEALPVDGQVEQPAEFDESLLTGESRPVTRARGDTAFAGSLNVGASPIVLRTLAGVGRTRSSEILHLLRRAAARKPAVQQRADQVAGWFTLAVLVLAAAGAALAARSGADAALSVALAVLVASCPCALSLAVPACLAAATSRLAAHGVLVTRADRLLKLAQADTALLDKTGTLTHARLHLDRIDPLRGATAQQVLRIASSLESGLRHPIALAFFAAASGSAATQVRVEAGRGVEGFVDGRRYRIGPATERIAGQDDALTWITLSDEQGSLAHFGLSAPVRDEAFETIDRLDRLGLRVELLTGDTTAPARRIASALRIPKFAAGQTPEDKLARLRALQAQGGVVLCVGDGLNDAPFLAAADASFAMPGGSAVAQARADFVLVSDRLDGLPLAIDVARQVRKRIRQNLAWAALYNLSVLPLAMVGWLPPWLAAAGMSLSSLVVVANAMRLRLPEKK</sequence>
<evidence type="ECO:0000256" key="15">
    <source>
        <dbReference type="RuleBase" id="RU362081"/>
    </source>
</evidence>
<keyword evidence="14 15" id="KW-0472">Membrane</keyword>
<dbReference type="GO" id="GO:0055070">
    <property type="term" value="P:copper ion homeostasis"/>
    <property type="evidence" value="ECO:0007669"/>
    <property type="project" value="TreeGrafter"/>
</dbReference>
<dbReference type="PANTHER" id="PTHR43520:SF5">
    <property type="entry name" value="CATION-TRANSPORTING P-TYPE ATPASE-RELATED"/>
    <property type="match status" value="1"/>
</dbReference>
<evidence type="ECO:0000256" key="2">
    <source>
        <dbReference type="ARBA" id="ARBA00006024"/>
    </source>
</evidence>
<feature type="transmembrane region" description="Helical" evidence="15">
    <location>
        <begin position="356"/>
        <end position="376"/>
    </location>
</feature>
<comment type="similarity">
    <text evidence="2 15">Belongs to the cation transport ATPase (P-type) (TC 3.A.3) family. Type IB subfamily.</text>
</comment>
<keyword evidence="8 15" id="KW-0547">Nucleotide-binding</keyword>
<feature type="transmembrane region" description="Helical" evidence="15">
    <location>
        <begin position="677"/>
        <end position="696"/>
    </location>
</feature>
<dbReference type="SUPFAM" id="SSF56784">
    <property type="entry name" value="HAD-like"/>
    <property type="match status" value="1"/>
</dbReference>
<proteinExistence type="inferred from homology"/>
<feature type="transmembrane region" description="Helical" evidence="15">
    <location>
        <begin position="111"/>
        <end position="131"/>
    </location>
</feature>
<dbReference type="Pfam" id="PF00702">
    <property type="entry name" value="Hydrolase"/>
    <property type="match status" value="1"/>
</dbReference>
<protein>
    <submittedName>
        <fullName evidence="17">Cu2+-exporting ATPase</fullName>
    </submittedName>
</protein>
<keyword evidence="9 15" id="KW-0067">ATP-binding</keyword>
<keyword evidence="3" id="KW-0813">Transport</keyword>
<evidence type="ECO:0000256" key="12">
    <source>
        <dbReference type="ARBA" id="ARBA00022989"/>
    </source>
</evidence>
<comment type="caution">
    <text evidence="17">The sequence shown here is derived from an EMBL/GenBank/DDBJ whole genome shotgun (WGS) entry which is preliminary data.</text>
</comment>
<dbReference type="GO" id="GO:0016887">
    <property type="term" value="F:ATP hydrolysis activity"/>
    <property type="evidence" value="ECO:0007669"/>
    <property type="project" value="InterPro"/>
</dbReference>
<keyword evidence="7 15" id="KW-0479">Metal-binding</keyword>
<evidence type="ECO:0000256" key="11">
    <source>
        <dbReference type="ARBA" id="ARBA00022967"/>
    </source>
</evidence>
<dbReference type="InterPro" id="IPR036163">
    <property type="entry name" value="HMA_dom_sf"/>
</dbReference>
<dbReference type="PANTHER" id="PTHR43520">
    <property type="entry name" value="ATP7, ISOFORM B"/>
    <property type="match status" value="1"/>
</dbReference>
<dbReference type="OrthoDB" id="9814270at2"/>
<dbReference type="GO" id="GO:0005524">
    <property type="term" value="F:ATP binding"/>
    <property type="evidence" value="ECO:0007669"/>
    <property type="project" value="UniProtKB-UniRule"/>
</dbReference>
<keyword evidence="18" id="KW-1185">Reference proteome</keyword>
<evidence type="ECO:0000256" key="1">
    <source>
        <dbReference type="ARBA" id="ARBA00004651"/>
    </source>
</evidence>
<comment type="subcellular location">
    <subcellularLocation>
        <location evidence="1">Cell membrane</location>
        <topology evidence="1">Multi-pass membrane protein</topology>
    </subcellularLocation>
</comment>
<dbReference type="GO" id="GO:0043682">
    <property type="term" value="F:P-type divalent copper transporter activity"/>
    <property type="evidence" value="ECO:0007669"/>
    <property type="project" value="TreeGrafter"/>
</dbReference>
<evidence type="ECO:0000256" key="3">
    <source>
        <dbReference type="ARBA" id="ARBA00022448"/>
    </source>
</evidence>
<evidence type="ECO:0000256" key="7">
    <source>
        <dbReference type="ARBA" id="ARBA00022723"/>
    </source>
</evidence>
<dbReference type="Gene3D" id="3.40.1110.10">
    <property type="entry name" value="Calcium-transporting ATPase, cytoplasmic domain N"/>
    <property type="match status" value="1"/>
</dbReference>
<keyword evidence="12 15" id="KW-1133">Transmembrane helix</keyword>
<keyword evidence="6 15" id="KW-0812">Transmembrane</keyword>
<dbReference type="SUPFAM" id="SSF81665">
    <property type="entry name" value="Calcium ATPase, transmembrane domain M"/>
    <property type="match status" value="1"/>
</dbReference>
<dbReference type="InterPro" id="IPR023214">
    <property type="entry name" value="HAD_sf"/>
</dbReference>
<evidence type="ECO:0000256" key="10">
    <source>
        <dbReference type="ARBA" id="ARBA00022842"/>
    </source>
</evidence>
<dbReference type="InterPro" id="IPR008250">
    <property type="entry name" value="ATPase_P-typ_transduc_dom_A_sf"/>
</dbReference>
<dbReference type="Gene3D" id="1.20.1110.10">
    <property type="entry name" value="Calcium-transporting ATPase, transmembrane domain"/>
    <property type="match status" value="1"/>
</dbReference>
<feature type="transmembrane region" description="Helical" evidence="15">
    <location>
        <begin position="143"/>
        <end position="164"/>
    </location>
</feature>
<evidence type="ECO:0000313" key="18">
    <source>
        <dbReference type="Proteomes" id="UP000295341"/>
    </source>
</evidence>
<gene>
    <name evidence="17" type="ORF">DFR24_1023</name>
</gene>
<dbReference type="PROSITE" id="PS00154">
    <property type="entry name" value="ATPASE_E1_E2"/>
    <property type="match status" value="1"/>
</dbReference>
<evidence type="ECO:0000256" key="6">
    <source>
        <dbReference type="ARBA" id="ARBA00022692"/>
    </source>
</evidence>
<reference evidence="17 18" key="1">
    <citation type="submission" date="2019-03" db="EMBL/GenBank/DDBJ databases">
        <title>Genomic Encyclopedia of Type Strains, Phase IV (KMG-IV): sequencing the most valuable type-strain genomes for metagenomic binning, comparative biology and taxonomic classification.</title>
        <authorList>
            <person name="Goeker M."/>
        </authorList>
    </citation>
    <scope>NUCLEOTIDE SEQUENCE [LARGE SCALE GENOMIC DNA]</scope>
    <source>
        <strain evidence="17 18">DSM 26377</strain>
    </source>
</reference>
<dbReference type="InterPro" id="IPR059000">
    <property type="entry name" value="ATPase_P-type_domA"/>
</dbReference>
<dbReference type="InterPro" id="IPR023299">
    <property type="entry name" value="ATPase_P-typ_cyto_dom_N"/>
</dbReference>
<dbReference type="InterPro" id="IPR023298">
    <property type="entry name" value="ATPase_P-typ_TM_dom_sf"/>
</dbReference>
<dbReference type="Proteomes" id="UP000295341">
    <property type="component" value="Unassembled WGS sequence"/>
</dbReference>
<keyword evidence="13" id="KW-0406">Ion transport</keyword>
<keyword evidence="11" id="KW-1278">Translocase</keyword>
<evidence type="ECO:0000256" key="4">
    <source>
        <dbReference type="ARBA" id="ARBA00022475"/>
    </source>
</evidence>
<dbReference type="Gene3D" id="3.40.50.1000">
    <property type="entry name" value="HAD superfamily/HAD-like"/>
    <property type="match status" value="1"/>
</dbReference>
<evidence type="ECO:0000259" key="16">
    <source>
        <dbReference type="Pfam" id="PF00122"/>
    </source>
</evidence>